<dbReference type="Ensembl" id="ENSPNAT00000029908.2">
    <property type="protein sequence ID" value="ENSPNAP00000036043.1"/>
    <property type="gene ID" value="ENSPNAG00000006480.2"/>
</dbReference>
<evidence type="ECO:0000313" key="2">
    <source>
        <dbReference type="Proteomes" id="UP001501920"/>
    </source>
</evidence>
<reference evidence="1 2" key="1">
    <citation type="submission" date="2020-10" db="EMBL/GenBank/DDBJ databases">
        <title>Pygocentrus nattereri (red-bellied piranha) genome, fPygNat1, primary haplotype.</title>
        <authorList>
            <person name="Myers G."/>
            <person name="Meyer A."/>
            <person name="Karagic N."/>
            <person name="Pippel M."/>
            <person name="Winkler S."/>
            <person name="Tracey A."/>
            <person name="Wood J."/>
            <person name="Formenti G."/>
            <person name="Howe K."/>
            <person name="Fedrigo O."/>
            <person name="Jarvis E.D."/>
        </authorList>
    </citation>
    <scope>NUCLEOTIDE SEQUENCE [LARGE SCALE GENOMIC DNA]</scope>
</reference>
<accession>A0A3B4EJU6</accession>
<reference evidence="1" key="2">
    <citation type="submission" date="2025-08" db="UniProtKB">
        <authorList>
            <consortium name="Ensembl"/>
        </authorList>
    </citation>
    <scope>IDENTIFICATION</scope>
</reference>
<dbReference type="AlphaFoldDB" id="A0A3B4EJU6"/>
<reference evidence="1" key="3">
    <citation type="submission" date="2025-09" db="UniProtKB">
        <authorList>
            <consortium name="Ensembl"/>
        </authorList>
    </citation>
    <scope>IDENTIFICATION</scope>
</reference>
<dbReference type="GeneTree" id="ENSGT00940000182051"/>
<organism evidence="1 2">
    <name type="scientific">Pygocentrus nattereri</name>
    <name type="common">Red-bellied piranha</name>
    <dbReference type="NCBI Taxonomy" id="42514"/>
    <lineage>
        <taxon>Eukaryota</taxon>
        <taxon>Metazoa</taxon>
        <taxon>Chordata</taxon>
        <taxon>Craniata</taxon>
        <taxon>Vertebrata</taxon>
        <taxon>Euteleostomi</taxon>
        <taxon>Actinopterygii</taxon>
        <taxon>Neopterygii</taxon>
        <taxon>Teleostei</taxon>
        <taxon>Ostariophysi</taxon>
        <taxon>Characiformes</taxon>
        <taxon>Characoidei</taxon>
        <taxon>Pygocentrus</taxon>
    </lineage>
</organism>
<evidence type="ECO:0000313" key="1">
    <source>
        <dbReference type="Ensembl" id="ENSPNAP00000036043.1"/>
    </source>
</evidence>
<protein>
    <submittedName>
        <fullName evidence="1">Uncharacterized protein</fullName>
    </submittedName>
</protein>
<sequence length="77" mass="8902">MGNKSVWSLRIFHSPEQWVCLVIYNLTTLVTAGGKQHLEVMLTVLPPFKLQRDRETKTNKSPSGNCWKHWAHTKHCS</sequence>
<name>A0A3B4EJU6_PYGNA</name>
<proteinExistence type="predicted"/>
<keyword evidence="2" id="KW-1185">Reference proteome</keyword>
<dbReference type="Proteomes" id="UP001501920">
    <property type="component" value="Chromosome 15"/>
</dbReference>